<proteinExistence type="predicted"/>
<dbReference type="Ensembl" id="ENSPMRT00000030715.1">
    <property type="protein sequence ID" value="ENSPMRP00000028952.1"/>
    <property type="gene ID" value="ENSPMRG00000018722.1"/>
</dbReference>
<dbReference type="GeneTree" id="ENSGT00940000154869"/>
<dbReference type="PANTHER" id="PTHR23267">
    <property type="entry name" value="IMMUNOGLOBULIN LIGHT CHAIN"/>
    <property type="match status" value="1"/>
</dbReference>
<sequence length="168" mass="18252">MQETGAENDLCTPASLQASPGDRVTIQCKAASSVGRYMALYQFKSGQNPKLLIYGGSTRFEGTPDRFSGSYSGNDFSFTINGVHAEDEGVYCCGQHNTTPLHSDTLQYKNQLSGLRQQEGMAVGVLQQHRPCSLLNERGLEWSMTKGVRTNGSADQPIGRQPGPDCSR</sequence>
<dbReference type="Pfam" id="PF07686">
    <property type="entry name" value="V-set"/>
    <property type="match status" value="1"/>
</dbReference>
<dbReference type="InterPro" id="IPR013783">
    <property type="entry name" value="Ig-like_fold"/>
</dbReference>
<dbReference type="InterPro" id="IPR050150">
    <property type="entry name" value="IgV_Light_Chain"/>
</dbReference>
<dbReference type="Proteomes" id="UP000472272">
    <property type="component" value="Chromosome 13"/>
</dbReference>
<evidence type="ECO:0000256" key="1">
    <source>
        <dbReference type="SAM" id="MobiDB-lite"/>
    </source>
</evidence>
<dbReference type="SUPFAM" id="SSF48726">
    <property type="entry name" value="Immunoglobulin"/>
    <property type="match status" value="1"/>
</dbReference>
<dbReference type="SMART" id="SM00406">
    <property type="entry name" value="IGv"/>
    <property type="match status" value="1"/>
</dbReference>
<evidence type="ECO:0000313" key="4">
    <source>
        <dbReference type="Ensembl" id="ENSPMRP00000028952.1"/>
    </source>
</evidence>
<protein>
    <recommendedName>
        <fullName evidence="6">Ig-like domain-containing protein</fullName>
    </recommendedName>
</protein>
<evidence type="ECO:0000259" key="3">
    <source>
        <dbReference type="SMART" id="SM00409"/>
    </source>
</evidence>
<evidence type="ECO:0000313" key="5">
    <source>
        <dbReference type="Proteomes" id="UP000472272"/>
    </source>
</evidence>
<feature type="domain" description="Immunoglobulin" evidence="3">
    <location>
        <begin position="13"/>
        <end position="126"/>
    </location>
</feature>
<organism evidence="4 5">
    <name type="scientific">Podarcis muralis</name>
    <name type="common">Wall lizard</name>
    <name type="synonym">Lacerta muralis</name>
    <dbReference type="NCBI Taxonomy" id="64176"/>
    <lineage>
        <taxon>Eukaryota</taxon>
        <taxon>Metazoa</taxon>
        <taxon>Chordata</taxon>
        <taxon>Craniata</taxon>
        <taxon>Vertebrata</taxon>
        <taxon>Euteleostomi</taxon>
        <taxon>Lepidosauria</taxon>
        <taxon>Squamata</taxon>
        <taxon>Bifurcata</taxon>
        <taxon>Unidentata</taxon>
        <taxon>Episquamata</taxon>
        <taxon>Laterata</taxon>
        <taxon>Lacertibaenia</taxon>
        <taxon>Lacertidae</taxon>
        <taxon>Podarcis</taxon>
    </lineage>
</organism>
<reference evidence="4" key="3">
    <citation type="submission" date="2025-09" db="UniProtKB">
        <authorList>
            <consortium name="Ensembl"/>
        </authorList>
    </citation>
    <scope>IDENTIFICATION</scope>
</reference>
<dbReference type="InterPro" id="IPR036179">
    <property type="entry name" value="Ig-like_dom_sf"/>
</dbReference>
<keyword evidence="5" id="KW-1185">Reference proteome</keyword>
<feature type="region of interest" description="Disordered" evidence="1">
    <location>
        <begin position="145"/>
        <end position="168"/>
    </location>
</feature>
<accession>A0A670K1Y1</accession>
<reference evidence="4 5" key="1">
    <citation type="journal article" date="2019" name="Proc. Natl. Acad. Sci. U.S.A.">
        <title>Regulatory changes in pterin and carotenoid genes underlie balanced color polymorphisms in the wall lizard.</title>
        <authorList>
            <person name="Andrade P."/>
            <person name="Pinho C."/>
            <person name="Perez I de Lanuza G."/>
            <person name="Afonso S."/>
            <person name="Brejcha J."/>
            <person name="Rubin C.J."/>
            <person name="Wallerman O."/>
            <person name="Pereira P."/>
            <person name="Sabatino S.J."/>
            <person name="Bellati A."/>
            <person name="Pellitteri-Rosa D."/>
            <person name="Bosakova Z."/>
            <person name="Bunikis I."/>
            <person name="Carretero M.A."/>
            <person name="Feiner N."/>
            <person name="Marsik P."/>
            <person name="Pauperio F."/>
            <person name="Salvi D."/>
            <person name="Soler L."/>
            <person name="While G.M."/>
            <person name="Uller T."/>
            <person name="Font E."/>
            <person name="Andersson L."/>
            <person name="Carneiro M."/>
        </authorList>
    </citation>
    <scope>NUCLEOTIDE SEQUENCE</scope>
</reference>
<dbReference type="SMART" id="SM00409">
    <property type="entry name" value="IG"/>
    <property type="match status" value="1"/>
</dbReference>
<dbReference type="InterPro" id="IPR013106">
    <property type="entry name" value="Ig_V-set"/>
</dbReference>
<reference evidence="4" key="2">
    <citation type="submission" date="2025-08" db="UniProtKB">
        <authorList>
            <consortium name="Ensembl"/>
        </authorList>
    </citation>
    <scope>IDENTIFICATION</scope>
</reference>
<feature type="domain" description="Immunoglobulin V-set" evidence="2">
    <location>
        <begin position="23"/>
        <end position="95"/>
    </location>
</feature>
<evidence type="ECO:0008006" key="6">
    <source>
        <dbReference type="Google" id="ProtNLM"/>
    </source>
</evidence>
<evidence type="ECO:0000259" key="2">
    <source>
        <dbReference type="SMART" id="SM00406"/>
    </source>
</evidence>
<dbReference type="InterPro" id="IPR003599">
    <property type="entry name" value="Ig_sub"/>
</dbReference>
<dbReference type="AlphaFoldDB" id="A0A670K1Y1"/>
<name>A0A670K1Y1_PODMU</name>
<dbReference type="Gene3D" id="2.60.40.10">
    <property type="entry name" value="Immunoglobulins"/>
    <property type="match status" value="1"/>
</dbReference>